<dbReference type="EMBL" id="KK914539">
    <property type="protein sequence ID" value="KDP33923.1"/>
    <property type="molecule type" value="Genomic_DNA"/>
</dbReference>
<feature type="domain" description="G protein gamma" evidence="3">
    <location>
        <begin position="43"/>
        <end position="113"/>
    </location>
</feature>
<organism evidence="4 5">
    <name type="scientific">Jatropha curcas</name>
    <name type="common">Barbados nut</name>
    <dbReference type="NCBI Taxonomy" id="180498"/>
    <lineage>
        <taxon>Eukaryota</taxon>
        <taxon>Viridiplantae</taxon>
        <taxon>Streptophyta</taxon>
        <taxon>Embryophyta</taxon>
        <taxon>Tracheophyta</taxon>
        <taxon>Spermatophyta</taxon>
        <taxon>Magnoliopsida</taxon>
        <taxon>eudicotyledons</taxon>
        <taxon>Gunneridae</taxon>
        <taxon>Pentapetalae</taxon>
        <taxon>rosids</taxon>
        <taxon>fabids</taxon>
        <taxon>Malpighiales</taxon>
        <taxon>Euphorbiaceae</taxon>
        <taxon>Crotonoideae</taxon>
        <taxon>Jatropheae</taxon>
        <taxon>Jatropha</taxon>
    </lineage>
</organism>
<dbReference type="Pfam" id="PF00631">
    <property type="entry name" value="G-gamma"/>
    <property type="match status" value="1"/>
</dbReference>
<name>A0A067KFZ1_JATCU</name>
<dbReference type="OrthoDB" id="1936517at2759"/>
<sequence>MAESDREVAAAAKSARSSSLPSLPPPCPKSPPEYPDLYGKRREMAKVQMLEREIGFLEEELKSVQGLHPASRCCKEITDFVVANPDPLIPTNRKKRRSCRFWRWLCGIPCFNFSWICCCCCSGCSLGLNLPRCCHCGCSDCGLTLAHALALALALVRSPIAVERSHAAVTAAIVNCPLVQIAHALVANVHGQNANAIAIALHGYAVVLNGHAVLLNVLNDLNVLSILKGKKKRTRNIKKGKKLAT</sequence>
<evidence type="ECO:0000313" key="4">
    <source>
        <dbReference type="EMBL" id="KDP33923.1"/>
    </source>
</evidence>
<proteinExistence type="predicted"/>
<feature type="coiled-coil region" evidence="1">
    <location>
        <begin position="40"/>
        <end position="67"/>
    </location>
</feature>
<feature type="compositionally biased region" description="Low complexity" evidence="2">
    <location>
        <begin position="9"/>
        <end position="21"/>
    </location>
</feature>
<dbReference type="SMART" id="SM01224">
    <property type="entry name" value="G_gamma"/>
    <property type="match status" value="1"/>
</dbReference>
<dbReference type="GO" id="GO:0007186">
    <property type="term" value="P:G protein-coupled receptor signaling pathway"/>
    <property type="evidence" value="ECO:0007669"/>
    <property type="project" value="InterPro"/>
</dbReference>
<feature type="region of interest" description="Disordered" evidence="2">
    <location>
        <begin position="1"/>
        <end position="34"/>
    </location>
</feature>
<evidence type="ECO:0000259" key="3">
    <source>
        <dbReference type="SMART" id="SM01224"/>
    </source>
</evidence>
<dbReference type="Proteomes" id="UP000027138">
    <property type="component" value="Unassembled WGS sequence"/>
</dbReference>
<reference evidence="4 5" key="1">
    <citation type="journal article" date="2014" name="PLoS ONE">
        <title>Global Analysis of Gene Expression Profiles in Physic Nut (Jatropha curcas L.) Seedlings Exposed to Salt Stress.</title>
        <authorList>
            <person name="Zhang L."/>
            <person name="Zhang C."/>
            <person name="Wu P."/>
            <person name="Chen Y."/>
            <person name="Li M."/>
            <person name="Jiang H."/>
            <person name="Wu G."/>
        </authorList>
    </citation>
    <scope>NUCLEOTIDE SEQUENCE [LARGE SCALE GENOMIC DNA]</scope>
    <source>
        <strain evidence="5">cv. GZQX0401</strain>
        <tissue evidence="4">Young leaves</tissue>
    </source>
</reference>
<protein>
    <recommendedName>
        <fullName evidence="3">G protein gamma domain-containing protein</fullName>
    </recommendedName>
</protein>
<dbReference type="AlphaFoldDB" id="A0A067KFZ1"/>
<accession>A0A067KFZ1</accession>
<gene>
    <name evidence="4" type="ORF">JCGZ_07494</name>
</gene>
<evidence type="ECO:0000313" key="5">
    <source>
        <dbReference type="Proteomes" id="UP000027138"/>
    </source>
</evidence>
<keyword evidence="5" id="KW-1185">Reference proteome</keyword>
<evidence type="ECO:0000256" key="1">
    <source>
        <dbReference type="SAM" id="Coils"/>
    </source>
</evidence>
<dbReference type="STRING" id="180498.A0A067KFZ1"/>
<dbReference type="PANTHER" id="PTHR32378:SF10">
    <property type="entry name" value="GUANINE NUCLEOTIDE-BINDING PROTEIN SUBUNIT GAMMA 3"/>
    <property type="match status" value="1"/>
</dbReference>
<keyword evidence="1" id="KW-0175">Coiled coil</keyword>
<feature type="compositionally biased region" description="Pro residues" evidence="2">
    <location>
        <begin position="22"/>
        <end position="34"/>
    </location>
</feature>
<evidence type="ECO:0000256" key="2">
    <source>
        <dbReference type="SAM" id="MobiDB-lite"/>
    </source>
</evidence>
<dbReference type="InterPro" id="IPR055305">
    <property type="entry name" value="GG3-like"/>
</dbReference>
<dbReference type="PANTHER" id="PTHR32378">
    <property type="entry name" value="GUANINE NUCLEOTIDE-BINDING PROTEIN SUBUNIT GAMMA 3"/>
    <property type="match status" value="1"/>
</dbReference>
<dbReference type="InterPro" id="IPR015898">
    <property type="entry name" value="G-protein_gamma-like_dom"/>
</dbReference>